<dbReference type="InterPro" id="IPR042197">
    <property type="entry name" value="Apaf_helical"/>
</dbReference>
<dbReference type="AlphaFoldDB" id="A0A5B6VTZ0"/>
<dbReference type="FunFam" id="3.40.50.300:FF:001091">
    <property type="entry name" value="Probable disease resistance protein At1g61300"/>
    <property type="match status" value="1"/>
</dbReference>
<dbReference type="FunFam" id="1.10.10.10:FF:000322">
    <property type="entry name" value="Probable disease resistance protein At1g63360"/>
    <property type="match status" value="1"/>
</dbReference>
<dbReference type="InterPro" id="IPR050905">
    <property type="entry name" value="Plant_NBS-LRR"/>
</dbReference>
<dbReference type="InterPro" id="IPR027417">
    <property type="entry name" value="P-loop_NTPase"/>
</dbReference>
<dbReference type="SUPFAM" id="SSF52058">
    <property type="entry name" value="L domain-like"/>
    <property type="match status" value="1"/>
</dbReference>
<dbReference type="InterPro" id="IPR036388">
    <property type="entry name" value="WH-like_DNA-bd_sf"/>
</dbReference>
<comment type="caution">
    <text evidence="11">The sequence shown here is derived from an EMBL/GenBank/DDBJ whole genome shotgun (WGS) entry which is preliminary data.</text>
</comment>
<dbReference type="Pfam" id="PF23559">
    <property type="entry name" value="WHD_DRP"/>
    <property type="match status" value="1"/>
</dbReference>
<evidence type="ECO:0000259" key="8">
    <source>
        <dbReference type="Pfam" id="PF00931"/>
    </source>
</evidence>
<dbReference type="OrthoDB" id="1926275at2759"/>
<dbReference type="Gene3D" id="1.10.8.430">
    <property type="entry name" value="Helical domain of apoptotic protease-activating factors"/>
    <property type="match status" value="1"/>
</dbReference>
<sequence length="1048" mass="119894">MDYFLNKIDKHLDNHRSLDQNMNELKRKLNDLNGLKEDIESRVSSELQPTKKLKKEVQIWLDNVERINGEIQSLDGRIGESSALTRGFHTEDVLMRMNQVEEHIQQGKFCEGLVLDNPRRIGQVLSTSTLSGEATKLCMEEIWQCLMNDEVRKIGVWGMGGVGKTSIMKHINNQLLQETHKFDVVIWITVSKEMSLAKLQKDLASKLDVKFSGNECETTRAGMLFEALSFKFSRFVMILDDVWEKVSLEKVGIPESSNGSKLVLTTRSLDVCRHVGCNRVIQIKPLAEEEAWNLFLGIVGGNILNIPGLEPVAKSITKHCAGLPLGVIVVAACMRGLDDLFEWRNALTELRLARQSVNGLEDEVIQQLRFSYDRLKDQKLQLCFLNCALYPEDFAIREIDLVHLWIAEGLVEEMNSRQAEYDKGCAIMNRLINNCLLEVPTETENGRCVKMHDLVRDMALHITCGTPRFLVKAGMRLTEPPDMQEWRKDLEKVSLMENWGLQLPYPLEISPPKCPMLTTLLLSGCNIQSIPEGFFKHMHILKILDLSANPIKNLPDSIANLKNLTALLLRHCRSLEKVPSLSKLQVLKELNLEATNIKEVPCGMKNLLKLNYLNLNGIGDLHEIPDRALSKLSCLQDFIVGETLIRGEDVGGLKKLEILKGRFYDLHNLNVYVEALHGREEPLEYIIRVGLRGWVEQINTRKYIELCGCNIYTNQIILPHVEELYIKECNLNCSEGYPLFSRFFLISLSTFSSLKFLDIYNCKNMKKLFSPNCLPQNLQELSVSECNKLEEIIAIELGWNQRGNATMEFHLPQLRLFSLWNLPKLESICSVNGVIVCDSLEIIEVRNCPKLKRMPLNLSQLDNIRLQPSGPLCPLICIKPKEWWESVEWDYPNAKSILEPLLSLKAMDFVLNKIGKRLDNHRSLDQYVNDLKRKLTELNGVKEYTNSRMNAELQPQKKLKTEFQIWLENVERINGERTREVEELIQQGKFQEGLVVDNPQWIGQVLSTTTLSVECANDCMEKIWQCLMDDEVGKIGFWGWVVWGKPAS</sequence>
<dbReference type="InterPro" id="IPR001611">
    <property type="entry name" value="Leu-rich_rpt"/>
</dbReference>
<comment type="similarity">
    <text evidence="1">Belongs to the disease resistance NB-LRR family.</text>
</comment>
<keyword evidence="2" id="KW-0433">Leucine-rich repeat</keyword>
<dbReference type="GO" id="GO:0043531">
    <property type="term" value="F:ADP binding"/>
    <property type="evidence" value="ECO:0007669"/>
    <property type="project" value="InterPro"/>
</dbReference>
<keyword evidence="3" id="KW-0677">Repeat</keyword>
<dbReference type="Proteomes" id="UP000325315">
    <property type="component" value="Unassembled WGS sequence"/>
</dbReference>
<dbReference type="InterPro" id="IPR002182">
    <property type="entry name" value="NB-ARC"/>
</dbReference>
<dbReference type="Pfam" id="PF00931">
    <property type="entry name" value="NB-ARC"/>
    <property type="match status" value="1"/>
</dbReference>
<dbReference type="EMBL" id="SMMG02000005">
    <property type="protein sequence ID" value="KAA3472445.1"/>
    <property type="molecule type" value="Genomic_DNA"/>
</dbReference>
<keyword evidence="5" id="KW-0611">Plant defense</keyword>
<dbReference type="GO" id="GO:0006952">
    <property type="term" value="P:defense response"/>
    <property type="evidence" value="ECO:0007669"/>
    <property type="project" value="UniProtKB-KW"/>
</dbReference>
<feature type="domain" description="NB-ARC" evidence="8">
    <location>
        <begin position="139"/>
        <end position="299"/>
    </location>
</feature>
<protein>
    <submittedName>
        <fullName evidence="11">Putative disease resistance protein</fullName>
    </submittedName>
</protein>
<dbReference type="PROSITE" id="PS51450">
    <property type="entry name" value="LRR"/>
    <property type="match status" value="1"/>
</dbReference>
<evidence type="ECO:0000313" key="12">
    <source>
        <dbReference type="Proteomes" id="UP000325315"/>
    </source>
</evidence>
<dbReference type="InterPro" id="IPR032675">
    <property type="entry name" value="LRR_dom_sf"/>
</dbReference>
<dbReference type="Gene3D" id="1.10.10.10">
    <property type="entry name" value="Winged helix-like DNA-binding domain superfamily/Winged helix DNA-binding domain"/>
    <property type="match status" value="1"/>
</dbReference>
<evidence type="ECO:0000256" key="4">
    <source>
        <dbReference type="ARBA" id="ARBA00022741"/>
    </source>
</evidence>
<organism evidence="11 12">
    <name type="scientific">Gossypium australe</name>
    <dbReference type="NCBI Taxonomy" id="47621"/>
    <lineage>
        <taxon>Eukaryota</taxon>
        <taxon>Viridiplantae</taxon>
        <taxon>Streptophyta</taxon>
        <taxon>Embryophyta</taxon>
        <taxon>Tracheophyta</taxon>
        <taxon>Spermatophyta</taxon>
        <taxon>Magnoliopsida</taxon>
        <taxon>eudicotyledons</taxon>
        <taxon>Gunneridae</taxon>
        <taxon>Pentapetalae</taxon>
        <taxon>rosids</taxon>
        <taxon>malvids</taxon>
        <taxon>Malvales</taxon>
        <taxon>Malvaceae</taxon>
        <taxon>Malvoideae</taxon>
        <taxon>Gossypium</taxon>
    </lineage>
</organism>
<keyword evidence="7" id="KW-0175">Coiled coil</keyword>
<reference evidence="12" key="1">
    <citation type="journal article" date="2019" name="Plant Biotechnol. J.">
        <title>Genome sequencing of the Australian wild diploid species Gossypium australe highlights disease resistance and delayed gland morphogenesis.</title>
        <authorList>
            <person name="Cai Y."/>
            <person name="Cai X."/>
            <person name="Wang Q."/>
            <person name="Wang P."/>
            <person name="Zhang Y."/>
            <person name="Cai C."/>
            <person name="Xu Y."/>
            <person name="Wang K."/>
            <person name="Zhou Z."/>
            <person name="Wang C."/>
            <person name="Geng S."/>
            <person name="Li B."/>
            <person name="Dong Q."/>
            <person name="Hou Y."/>
            <person name="Wang H."/>
            <person name="Ai P."/>
            <person name="Liu Z."/>
            <person name="Yi F."/>
            <person name="Sun M."/>
            <person name="An G."/>
            <person name="Cheng J."/>
            <person name="Zhang Y."/>
            <person name="Shi Q."/>
            <person name="Xie Y."/>
            <person name="Shi X."/>
            <person name="Chang Y."/>
            <person name="Huang F."/>
            <person name="Chen Y."/>
            <person name="Hong S."/>
            <person name="Mi L."/>
            <person name="Sun Q."/>
            <person name="Zhang L."/>
            <person name="Zhou B."/>
            <person name="Peng R."/>
            <person name="Zhang X."/>
            <person name="Liu F."/>
        </authorList>
    </citation>
    <scope>NUCLEOTIDE SEQUENCE [LARGE SCALE GENOMIC DNA]</scope>
    <source>
        <strain evidence="12">cv. PA1801</strain>
    </source>
</reference>
<dbReference type="PANTHER" id="PTHR33463:SF187">
    <property type="entry name" value="AND NB-ARC DOMAIN DISEASE RESISTANCE PROTEIN, PUTATIVE-RELATED"/>
    <property type="match status" value="1"/>
</dbReference>
<evidence type="ECO:0000256" key="2">
    <source>
        <dbReference type="ARBA" id="ARBA00022614"/>
    </source>
</evidence>
<evidence type="ECO:0000256" key="7">
    <source>
        <dbReference type="SAM" id="Coils"/>
    </source>
</evidence>
<dbReference type="Pfam" id="PF13855">
    <property type="entry name" value="LRR_8"/>
    <property type="match status" value="1"/>
</dbReference>
<evidence type="ECO:0000256" key="1">
    <source>
        <dbReference type="ARBA" id="ARBA00008894"/>
    </source>
</evidence>
<dbReference type="InterPro" id="IPR058922">
    <property type="entry name" value="WHD_DRP"/>
</dbReference>
<feature type="coiled-coil region" evidence="7">
    <location>
        <begin position="8"/>
        <end position="42"/>
    </location>
</feature>
<dbReference type="InterPro" id="IPR057135">
    <property type="entry name" value="At4g27190-like_LRR"/>
</dbReference>
<accession>A0A5B6VTZ0</accession>
<evidence type="ECO:0000259" key="10">
    <source>
        <dbReference type="Pfam" id="PF23559"/>
    </source>
</evidence>
<evidence type="ECO:0000313" key="11">
    <source>
        <dbReference type="EMBL" id="KAA3472445.1"/>
    </source>
</evidence>
<dbReference type="Gene3D" id="3.40.50.300">
    <property type="entry name" value="P-loop containing nucleotide triphosphate hydrolases"/>
    <property type="match status" value="1"/>
</dbReference>
<dbReference type="PRINTS" id="PR00364">
    <property type="entry name" value="DISEASERSIST"/>
</dbReference>
<evidence type="ECO:0000256" key="3">
    <source>
        <dbReference type="ARBA" id="ARBA00022737"/>
    </source>
</evidence>
<evidence type="ECO:0000259" key="9">
    <source>
        <dbReference type="Pfam" id="PF23247"/>
    </source>
</evidence>
<dbReference type="PANTHER" id="PTHR33463">
    <property type="entry name" value="NB-ARC DOMAIN-CONTAINING PROTEIN-RELATED"/>
    <property type="match status" value="1"/>
</dbReference>
<evidence type="ECO:0000256" key="5">
    <source>
        <dbReference type="ARBA" id="ARBA00022821"/>
    </source>
</evidence>
<name>A0A5B6VTZ0_9ROSI</name>
<keyword evidence="6" id="KW-0067">ATP-binding</keyword>
<dbReference type="GO" id="GO:0005524">
    <property type="term" value="F:ATP binding"/>
    <property type="evidence" value="ECO:0007669"/>
    <property type="project" value="UniProtKB-KW"/>
</dbReference>
<gene>
    <name evidence="11" type="ORF">EPI10_022925</name>
</gene>
<feature type="domain" description="Disease resistance protein At4g27190-like leucine-rich repeats" evidence="9">
    <location>
        <begin position="749"/>
        <end position="854"/>
    </location>
</feature>
<dbReference type="Pfam" id="PF23247">
    <property type="entry name" value="LRR_RPS2"/>
    <property type="match status" value="1"/>
</dbReference>
<dbReference type="Gene3D" id="3.80.10.10">
    <property type="entry name" value="Ribonuclease Inhibitor"/>
    <property type="match status" value="2"/>
</dbReference>
<feature type="domain" description="Disease resistance protein winged helix" evidence="10">
    <location>
        <begin position="389"/>
        <end position="459"/>
    </location>
</feature>
<keyword evidence="12" id="KW-1185">Reference proteome</keyword>
<keyword evidence="4" id="KW-0547">Nucleotide-binding</keyword>
<evidence type="ECO:0000256" key="6">
    <source>
        <dbReference type="ARBA" id="ARBA00022840"/>
    </source>
</evidence>
<proteinExistence type="inferred from homology"/>
<dbReference type="SUPFAM" id="SSF52540">
    <property type="entry name" value="P-loop containing nucleoside triphosphate hydrolases"/>
    <property type="match status" value="1"/>
</dbReference>